<sequence>MSDVSAIGGGQGFRPPPPKPLSDDQKNLISETLSNYDPDTVSEEDAQAIVSAFKDAGIRPGKELASAMEELGFDARAVGELAGAERPKGPPPPKPGEGQALNTEGLQTIEDILEDYDLTELSEEDEESILKAFEEAGLIGEEGSVFNLTV</sequence>
<feature type="region of interest" description="Disordered" evidence="1">
    <location>
        <begin position="78"/>
        <end position="102"/>
    </location>
</feature>
<dbReference type="EMBL" id="FNAK01000003">
    <property type="protein sequence ID" value="SDD81165.1"/>
    <property type="molecule type" value="Genomic_DNA"/>
</dbReference>
<dbReference type="RefSeq" id="WP_068301752.1">
    <property type="nucleotide sequence ID" value="NZ_FNAK01000003.1"/>
</dbReference>
<evidence type="ECO:0000313" key="2">
    <source>
        <dbReference type="EMBL" id="SDD81165.1"/>
    </source>
</evidence>
<dbReference type="AlphaFoldDB" id="A0A1G6XUS1"/>
<proteinExistence type="predicted"/>
<dbReference type="OrthoDB" id="6119669at2"/>
<keyword evidence="3" id="KW-1185">Reference proteome</keyword>
<accession>A0A1G6XUS1</accession>
<evidence type="ECO:0000313" key="3">
    <source>
        <dbReference type="Proteomes" id="UP000183685"/>
    </source>
</evidence>
<name>A0A1G6XUS1_9PROT</name>
<gene>
    <name evidence="2" type="ORF">SAMN04488071_1347</name>
</gene>
<feature type="compositionally biased region" description="Polar residues" evidence="1">
    <location>
        <begin position="27"/>
        <end position="37"/>
    </location>
</feature>
<organism evidence="2 3">
    <name type="scientific">Kordiimonas lacus</name>
    <dbReference type="NCBI Taxonomy" id="637679"/>
    <lineage>
        <taxon>Bacteria</taxon>
        <taxon>Pseudomonadati</taxon>
        <taxon>Pseudomonadota</taxon>
        <taxon>Alphaproteobacteria</taxon>
        <taxon>Kordiimonadales</taxon>
        <taxon>Kordiimonadaceae</taxon>
        <taxon>Kordiimonas</taxon>
    </lineage>
</organism>
<reference evidence="2 3" key="1">
    <citation type="submission" date="2016-10" db="EMBL/GenBank/DDBJ databases">
        <authorList>
            <person name="de Groot N.N."/>
        </authorList>
    </citation>
    <scope>NUCLEOTIDE SEQUENCE [LARGE SCALE GENOMIC DNA]</scope>
    <source>
        <strain evidence="2 3">CGMCC 1.9109</strain>
    </source>
</reference>
<protein>
    <submittedName>
        <fullName evidence="2">Uncharacterized protein</fullName>
    </submittedName>
</protein>
<dbReference type="Proteomes" id="UP000183685">
    <property type="component" value="Unassembled WGS sequence"/>
</dbReference>
<evidence type="ECO:0000256" key="1">
    <source>
        <dbReference type="SAM" id="MobiDB-lite"/>
    </source>
</evidence>
<feature type="region of interest" description="Disordered" evidence="1">
    <location>
        <begin position="1"/>
        <end position="41"/>
    </location>
</feature>